<dbReference type="EMBL" id="MN740201">
    <property type="protein sequence ID" value="QHT93170.1"/>
    <property type="molecule type" value="Genomic_DNA"/>
</dbReference>
<keyword evidence="1" id="KW-1133">Transmembrane helix</keyword>
<keyword evidence="1" id="KW-0472">Membrane</keyword>
<accession>A0A6C0IKK6</accession>
<evidence type="ECO:0000313" key="2">
    <source>
        <dbReference type="EMBL" id="QHT93170.1"/>
    </source>
</evidence>
<organism evidence="2">
    <name type="scientific">viral metagenome</name>
    <dbReference type="NCBI Taxonomy" id="1070528"/>
    <lineage>
        <taxon>unclassified sequences</taxon>
        <taxon>metagenomes</taxon>
        <taxon>organismal metagenomes</taxon>
    </lineage>
</organism>
<feature type="transmembrane region" description="Helical" evidence="1">
    <location>
        <begin position="42"/>
        <end position="61"/>
    </location>
</feature>
<proteinExistence type="predicted"/>
<sequence>MEKLLVLSLVISVLYVFTKIVEMKYVDKQMKPFRNVLRDSVVVFLSSFVGLFVGLLMQGNVSDFMNVMTNTKSFTPNETQVFTGEPEF</sequence>
<reference evidence="2" key="1">
    <citation type="journal article" date="2020" name="Nature">
        <title>Giant virus diversity and host interactions through global metagenomics.</title>
        <authorList>
            <person name="Schulz F."/>
            <person name="Roux S."/>
            <person name="Paez-Espino D."/>
            <person name="Jungbluth S."/>
            <person name="Walsh D.A."/>
            <person name="Denef V.J."/>
            <person name="McMahon K.D."/>
            <person name="Konstantinidis K.T."/>
            <person name="Eloe-Fadrosh E.A."/>
            <person name="Kyrpides N.C."/>
            <person name="Woyke T."/>
        </authorList>
    </citation>
    <scope>NUCLEOTIDE SEQUENCE</scope>
    <source>
        <strain evidence="2">GVMAG-M-3300023210-19</strain>
    </source>
</reference>
<name>A0A6C0IKK6_9ZZZZ</name>
<evidence type="ECO:0000256" key="1">
    <source>
        <dbReference type="SAM" id="Phobius"/>
    </source>
</evidence>
<protein>
    <submittedName>
        <fullName evidence="2">Uncharacterized protein</fullName>
    </submittedName>
</protein>
<keyword evidence="1" id="KW-0812">Transmembrane</keyword>
<dbReference type="AlphaFoldDB" id="A0A6C0IKK6"/>